<feature type="compositionally biased region" description="Low complexity" evidence="8">
    <location>
        <begin position="370"/>
        <end position="385"/>
    </location>
</feature>
<accession>A0AAE8N0S4</accession>
<sequence length="385" mass="42226">MISAHAVFRFIYNAVYTFFYILLVALVVITPADVIYRASENGQQWNIWIVIAAYVITLLVVAFVYATRLYINKTALAAIPKQWIPIEKGDVHPAVYRLVQSGLDRSAAIAHEARPRIKTLLAPEQPEPEGAIQEEKSGIAKRASRRLTPRRSVTVDERNAVILPPHQPLWGDIEHAGWGSPASPDLADLEYSTVFLELPTLIEAKALTFAAEAASGQPALDPEATALLQRPTSMGLRDYIAHLSDLGVLPPSQTVTEFLASYENARYSTRPIPDVEFRRLMRLFAEVLRSMGPVEGSIYASSISSRTSFRSASPPGSSGSNGSHVRRRVLADTPDEWEFHTAPTTPKSAVDSSSDGFARTRRPYQPSTPSSSSLRSGSSGSVLRL</sequence>
<dbReference type="Proteomes" id="UP001187682">
    <property type="component" value="Unassembled WGS sequence"/>
</dbReference>
<protein>
    <recommendedName>
        <fullName evidence="3 7">Defect at low temperature protein 1</fullName>
    </recommendedName>
</protein>
<dbReference type="GO" id="GO:0016020">
    <property type="term" value="C:membrane"/>
    <property type="evidence" value="ECO:0007669"/>
    <property type="project" value="UniProtKB-SubCell"/>
</dbReference>
<feature type="region of interest" description="Disordered" evidence="8">
    <location>
        <begin position="305"/>
        <end position="385"/>
    </location>
</feature>
<keyword evidence="6 7" id="KW-0472">Membrane</keyword>
<proteinExistence type="inferred from homology"/>
<evidence type="ECO:0000256" key="8">
    <source>
        <dbReference type="SAM" id="MobiDB-lite"/>
    </source>
</evidence>
<evidence type="ECO:0000256" key="7">
    <source>
        <dbReference type="RuleBase" id="RU367100"/>
    </source>
</evidence>
<evidence type="ECO:0000256" key="5">
    <source>
        <dbReference type="ARBA" id="ARBA00022989"/>
    </source>
</evidence>
<dbReference type="EMBL" id="ONZQ02000009">
    <property type="protein sequence ID" value="SPO03952.1"/>
    <property type="molecule type" value="Genomic_DNA"/>
</dbReference>
<dbReference type="PANTHER" id="PTHR40021">
    <property type="entry name" value="DEFECT AT LOW TEMPERATURE PROTEIN 1"/>
    <property type="match status" value="1"/>
</dbReference>
<feature type="domain" description="Protein-glutamine gamma-glutamyltransferase-like C-terminal" evidence="9">
    <location>
        <begin position="226"/>
        <end position="284"/>
    </location>
</feature>
<evidence type="ECO:0000313" key="11">
    <source>
        <dbReference type="Proteomes" id="UP001187682"/>
    </source>
</evidence>
<dbReference type="AlphaFoldDB" id="A0AAE8N0S4"/>
<gene>
    <name evidence="7" type="primary">DLT1</name>
    <name evidence="10" type="ORF">DNG_06635</name>
</gene>
<comment type="similarity">
    <text evidence="2 7">Belongs to the DLT1 family.</text>
</comment>
<evidence type="ECO:0000256" key="3">
    <source>
        <dbReference type="ARBA" id="ARBA00021353"/>
    </source>
</evidence>
<evidence type="ECO:0000256" key="2">
    <source>
        <dbReference type="ARBA" id="ARBA00005550"/>
    </source>
</evidence>
<dbReference type="InterPro" id="IPR025403">
    <property type="entry name" value="TgpA-like_C"/>
</dbReference>
<dbReference type="PANTHER" id="PTHR40021:SF1">
    <property type="entry name" value="DEFECT AT LOW TEMPERATURE PROTEIN 1"/>
    <property type="match status" value="1"/>
</dbReference>
<dbReference type="Pfam" id="PF13559">
    <property type="entry name" value="DUF4129"/>
    <property type="match status" value="1"/>
</dbReference>
<evidence type="ECO:0000256" key="6">
    <source>
        <dbReference type="ARBA" id="ARBA00023136"/>
    </source>
</evidence>
<organism evidence="10 11">
    <name type="scientific">Cephalotrichum gorgonifer</name>
    <dbReference type="NCBI Taxonomy" id="2041049"/>
    <lineage>
        <taxon>Eukaryota</taxon>
        <taxon>Fungi</taxon>
        <taxon>Dikarya</taxon>
        <taxon>Ascomycota</taxon>
        <taxon>Pezizomycotina</taxon>
        <taxon>Sordariomycetes</taxon>
        <taxon>Hypocreomycetidae</taxon>
        <taxon>Microascales</taxon>
        <taxon>Microascaceae</taxon>
        <taxon>Cephalotrichum</taxon>
    </lineage>
</organism>
<comment type="subcellular location">
    <subcellularLocation>
        <location evidence="7">Membrane</location>
        <topology evidence="7">Multi-pass membrane protein</topology>
    </subcellularLocation>
</comment>
<evidence type="ECO:0000256" key="4">
    <source>
        <dbReference type="ARBA" id="ARBA00022692"/>
    </source>
</evidence>
<feature type="transmembrane region" description="Helical" evidence="7">
    <location>
        <begin position="47"/>
        <end position="66"/>
    </location>
</feature>
<reference evidence="10" key="1">
    <citation type="submission" date="2018-03" db="EMBL/GenBank/DDBJ databases">
        <authorList>
            <person name="Guldener U."/>
        </authorList>
    </citation>
    <scope>NUCLEOTIDE SEQUENCE</scope>
</reference>
<evidence type="ECO:0000256" key="1">
    <source>
        <dbReference type="ARBA" id="ARBA00002489"/>
    </source>
</evidence>
<dbReference type="InterPro" id="IPR038869">
    <property type="entry name" value="DLT1"/>
</dbReference>
<evidence type="ECO:0000313" key="10">
    <source>
        <dbReference type="EMBL" id="SPO03952.1"/>
    </source>
</evidence>
<name>A0AAE8N0S4_9PEZI</name>
<comment type="caution">
    <text evidence="10">The sequence shown here is derived from an EMBL/GenBank/DDBJ whole genome shotgun (WGS) entry which is preliminary data.</text>
</comment>
<keyword evidence="5 7" id="KW-1133">Transmembrane helix</keyword>
<comment type="function">
    <text evidence="1 7">Required for growth under high-pressure and low-temperature conditions.</text>
</comment>
<keyword evidence="11" id="KW-1185">Reference proteome</keyword>
<feature type="compositionally biased region" description="Low complexity" evidence="8">
    <location>
        <begin position="305"/>
        <end position="323"/>
    </location>
</feature>
<feature type="transmembrane region" description="Helical" evidence="7">
    <location>
        <begin position="12"/>
        <end position="35"/>
    </location>
</feature>
<keyword evidence="4 7" id="KW-0812">Transmembrane</keyword>
<feature type="compositionally biased region" description="Polar residues" evidence="8">
    <location>
        <begin position="342"/>
        <end position="355"/>
    </location>
</feature>
<evidence type="ECO:0000259" key="9">
    <source>
        <dbReference type="Pfam" id="PF13559"/>
    </source>
</evidence>